<dbReference type="CDD" id="cd03860">
    <property type="entry name" value="M14_CP_A-B_like"/>
    <property type="match status" value="2"/>
</dbReference>
<evidence type="ECO:0000256" key="7">
    <source>
        <dbReference type="ARBA" id="ARBA00022723"/>
    </source>
</evidence>
<dbReference type="PANTHER" id="PTHR11705:SF91">
    <property type="entry name" value="FI01817P-RELATED"/>
    <property type="match status" value="1"/>
</dbReference>
<evidence type="ECO:0000256" key="8">
    <source>
        <dbReference type="ARBA" id="ARBA00022729"/>
    </source>
</evidence>
<feature type="domain" description="Peptidase M14" evidence="16">
    <location>
        <begin position="145"/>
        <end position="435"/>
    </location>
</feature>
<evidence type="ECO:0000313" key="18">
    <source>
        <dbReference type="Proteomes" id="UP001231518"/>
    </source>
</evidence>
<dbReference type="GO" id="GO:0006508">
    <property type="term" value="P:proteolysis"/>
    <property type="evidence" value="ECO:0007669"/>
    <property type="project" value="UniProtKB-KW"/>
</dbReference>
<evidence type="ECO:0000256" key="14">
    <source>
        <dbReference type="PROSITE-ProRule" id="PRU01379"/>
    </source>
</evidence>
<gene>
    <name evidence="17" type="ORF">PYW07_005241</name>
</gene>
<evidence type="ECO:0000256" key="15">
    <source>
        <dbReference type="SAM" id="MobiDB-lite"/>
    </source>
</evidence>
<dbReference type="Pfam" id="PF00246">
    <property type="entry name" value="Peptidase_M14"/>
    <property type="match status" value="2"/>
</dbReference>
<dbReference type="InterPro" id="IPR000834">
    <property type="entry name" value="Peptidase_M14"/>
</dbReference>
<dbReference type="AlphaFoldDB" id="A0AAD7YE06"/>
<evidence type="ECO:0000256" key="10">
    <source>
        <dbReference type="ARBA" id="ARBA00022833"/>
    </source>
</evidence>
<name>A0AAD7YE06_MYTSE</name>
<dbReference type="InterPro" id="IPR036990">
    <property type="entry name" value="M14A-like_propep"/>
</dbReference>
<evidence type="ECO:0000256" key="2">
    <source>
        <dbReference type="ARBA" id="ARBA00004613"/>
    </source>
</evidence>
<dbReference type="PANTHER" id="PTHR11705">
    <property type="entry name" value="PROTEASE FAMILY M14 CARBOXYPEPTIDASE A,B"/>
    <property type="match status" value="1"/>
</dbReference>
<keyword evidence="18" id="KW-1185">Reference proteome</keyword>
<evidence type="ECO:0000256" key="4">
    <source>
        <dbReference type="ARBA" id="ARBA00022525"/>
    </source>
</evidence>
<keyword evidence="6" id="KW-0645">Protease</keyword>
<dbReference type="SUPFAM" id="SSF53187">
    <property type="entry name" value="Zn-dependent exopeptidases"/>
    <property type="match status" value="2"/>
</dbReference>
<dbReference type="PRINTS" id="PR00765">
    <property type="entry name" value="CRBOXYPTASEA"/>
</dbReference>
<evidence type="ECO:0000256" key="1">
    <source>
        <dbReference type="ARBA" id="ARBA00001947"/>
    </source>
</evidence>
<reference evidence="17" key="1">
    <citation type="submission" date="2023-03" db="EMBL/GenBank/DDBJ databases">
        <title>Chromosome-level genomes of two armyworms, Mythimna separata and Mythimna loreyi, provide insights into the biosynthesis and reception of sex pheromones.</title>
        <authorList>
            <person name="Zhao H."/>
        </authorList>
    </citation>
    <scope>NUCLEOTIDE SEQUENCE</scope>
    <source>
        <strain evidence="17">BeijingLab</strain>
        <tissue evidence="17">Pupa</tissue>
    </source>
</reference>
<evidence type="ECO:0000256" key="3">
    <source>
        <dbReference type="ARBA" id="ARBA00005988"/>
    </source>
</evidence>
<evidence type="ECO:0000256" key="13">
    <source>
        <dbReference type="ARBA" id="ARBA00057299"/>
    </source>
</evidence>
<dbReference type="Proteomes" id="UP001231518">
    <property type="component" value="Chromosome 17"/>
</dbReference>
<proteinExistence type="inferred from homology"/>
<comment type="similarity">
    <text evidence="3 14">Belongs to the peptidase M14 family.</text>
</comment>
<feature type="region of interest" description="Disordered" evidence="15">
    <location>
        <begin position="660"/>
        <end position="685"/>
    </location>
</feature>
<evidence type="ECO:0000256" key="6">
    <source>
        <dbReference type="ARBA" id="ARBA00022670"/>
    </source>
</evidence>
<organism evidence="17 18">
    <name type="scientific">Mythimna separata</name>
    <name type="common">Oriental armyworm</name>
    <name type="synonym">Pseudaletia separata</name>
    <dbReference type="NCBI Taxonomy" id="271217"/>
    <lineage>
        <taxon>Eukaryota</taxon>
        <taxon>Metazoa</taxon>
        <taxon>Ecdysozoa</taxon>
        <taxon>Arthropoda</taxon>
        <taxon>Hexapoda</taxon>
        <taxon>Insecta</taxon>
        <taxon>Pterygota</taxon>
        <taxon>Neoptera</taxon>
        <taxon>Endopterygota</taxon>
        <taxon>Lepidoptera</taxon>
        <taxon>Glossata</taxon>
        <taxon>Ditrysia</taxon>
        <taxon>Noctuoidea</taxon>
        <taxon>Noctuidae</taxon>
        <taxon>Noctuinae</taxon>
        <taxon>Hadenini</taxon>
        <taxon>Mythimna</taxon>
    </lineage>
</organism>
<keyword evidence="7" id="KW-0479">Metal-binding</keyword>
<accession>A0AAD7YE06</accession>
<dbReference type="PROSITE" id="PS52035">
    <property type="entry name" value="PEPTIDASE_M14"/>
    <property type="match status" value="2"/>
</dbReference>
<evidence type="ECO:0000256" key="11">
    <source>
        <dbReference type="ARBA" id="ARBA00023049"/>
    </source>
</evidence>
<dbReference type="SMART" id="SM00631">
    <property type="entry name" value="Zn_pept"/>
    <property type="match status" value="2"/>
</dbReference>
<evidence type="ECO:0000259" key="16">
    <source>
        <dbReference type="PROSITE" id="PS52035"/>
    </source>
</evidence>
<protein>
    <recommendedName>
        <fullName evidence="16">Peptidase M14 domain-containing protein</fullName>
    </recommendedName>
</protein>
<keyword evidence="9" id="KW-0378">Hydrolase</keyword>
<dbReference type="GO" id="GO:0004181">
    <property type="term" value="F:metallocarboxypeptidase activity"/>
    <property type="evidence" value="ECO:0007669"/>
    <property type="project" value="InterPro"/>
</dbReference>
<keyword evidence="10" id="KW-0862">Zinc</keyword>
<comment type="cofactor">
    <cofactor evidence="1">
        <name>Zn(2+)</name>
        <dbReference type="ChEBI" id="CHEBI:29105"/>
    </cofactor>
</comment>
<evidence type="ECO:0000313" key="17">
    <source>
        <dbReference type="EMBL" id="KAJ8712399.1"/>
    </source>
</evidence>
<dbReference type="GO" id="GO:0005615">
    <property type="term" value="C:extracellular space"/>
    <property type="evidence" value="ECO:0007669"/>
    <property type="project" value="TreeGrafter"/>
</dbReference>
<dbReference type="Pfam" id="PF02244">
    <property type="entry name" value="Propep_M14"/>
    <property type="match status" value="1"/>
</dbReference>
<comment type="subcellular location">
    <subcellularLocation>
        <location evidence="2">Secreted</location>
    </subcellularLocation>
</comment>
<feature type="domain" description="Peptidase M14" evidence="16">
    <location>
        <begin position="819"/>
        <end position="1111"/>
    </location>
</feature>
<feature type="compositionally biased region" description="Low complexity" evidence="15">
    <location>
        <begin position="665"/>
        <end position="679"/>
    </location>
</feature>
<dbReference type="Gene3D" id="3.30.70.340">
    <property type="entry name" value="Metallocarboxypeptidase-like"/>
    <property type="match status" value="1"/>
</dbReference>
<evidence type="ECO:0000256" key="9">
    <source>
        <dbReference type="ARBA" id="ARBA00022801"/>
    </source>
</evidence>
<feature type="active site" description="Proton donor/acceptor" evidence="14">
    <location>
        <position position="402"/>
    </location>
</feature>
<sequence length="1125" mass="128310">MSKSTKKLVTTYSAATIDNNRPPRVPSETRVEYVPQAIREKNSFGPLSQRYDEYIELYEEGSTDSEISANRRKAHSQERITNSKQTAVFGHELKTPSKPIIHCYNSKDNVSNPVTAKKSAPVKKISFVLPDGKTPWEEERMDWKDYHRLEVIHDFMDDLEANFPSICTTASIGQSVEGRHLKILKISNSHASNVAVWMDAGIHAREWIAPAVNTYIANHISRNFESLPDCMTNKDWYFLPVVNPDGYHYSHTTDRLWRKSRANHDGACTGVDLNRNFGVGWGGRGSSDKPNHAFYRGPYPFSEPESAAMRDVFLKSGIKFKVYITLHSFGQLIIFPYSCTTAMAPDYVQLLEGATVMSKAIYNTNGAIYKVGISRDVMYPSAGTSSDFAHGAANIPFCYLIELRSKIHKFKLPKEEIEDTGREILNSVIALMEFVDTYKYQRSGDNIINTQLKKNESAAESCVFLKSFNKQLKKFEFYNKSNHSFVEKCNSQSDGSYFKLAQASVEKEDFCDGTNDAIWHDNYNRNDKCPIKHKSDFCSDTNDAIWHDNFDRNDKYLIKHNSDFCDDTNDANWPDDLDSNDKGPIDYNLDFCGGINDAIWYNKFDRNNKYPIKHNSVVMPRKTSDKETEPYIKYEEDFKYTNHVPAGKIRLIQYEPFTKQTENYSNPNNENDSSTNESESLVDKDSSFEAQRRFHNHMNKFHNTRSNLLKTGAPVVTNDAEREDRMKLLSNDDIFAGILFFIFRFVQAAYSPIHIWKEERSTMDIMIDASRAVQVAGILSERDIPYTIAIADLTALLEKEQNITINIATNKPKKMDWNNYHTLDTIYAFLDSLQAEYPYLCSVQVIGRSAEGREMKMLIISNGVKTNHGVWMDGAIHAREWISVAVVTYLADRIVRSFNEMPECVTTKDWYILPVLNPDGYVYTHTQDRMWRKNRARYKECVGVDLNRNFSYGFGEKGEEGSSEDPGSLFYRGPKPFSEPETAAVKNAVLGAPTKFKAFLSFHSYGEVIIFPWGYTSEACPDYVDLLEGGTAMAKAIYGTSGHTYKVGSTKDLMYYAAGTSIDWSYAVPNIPYSYMIELRSKTHRFLLPKEEIITTAAELQSGVFRLMAFIDQRCTGTEDCACKK</sequence>
<keyword evidence="12" id="KW-1015">Disulfide bond</keyword>
<dbReference type="EMBL" id="JARGEI010000021">
    <property type="protein sequence ID" value="KAJ8712399.1"/>
    <property type="molecule type" value="Genomic_DNA"/>
</dbReference>
<keyword evidence="11" id="KW-0482">Metalloprotease</keyword>
<keyword evidence="5" id="KW-0121">Carboxypeptidase</keyword>
<keyword evidence="4" id="KW-0964">Secreted</keyword>
<comment type="function">
    <text evidence="13">Involved in the digestion of the blood meal.</text>
</comment>
<keyword evidence="8" id="KW-0732">Signal</keyword>
<evidence type="ECO:0000256" key="12">
    <source>
        <dbReference type="ARBA" id="ARBA00023157"/>
    </source>
</evidence>
<feature type="active site" description="Proton donor/acceptor" evidence="14">
    <location>
        <position position="1078"/>
    </location>
</feature>
<dbReference type="FunFam" id="3.40.630.10:FF:000040">
    <property type="entry name" value="zinc carboxypeptidase"/>
    <property type="match status" value="2"/>
</dbReference>
<evidence type="ECO:0000256" key="5">
    <source>
        <dbReference type="ARBA" id="ARBA00022645"/>
    </source>
</evidence>
<dbReference type="InterPro" id="IPR003146">
    <property type="entry name" value="M14A_act_pep"/>
</dbReference>
<dbReference type="GO" id="GO:0008270">
    <property type="term" value="F:zinc ion binding"/>
    <property type="evidence" value="ECO:0007669"/>
    <property type="project" value="InterPro"/>
</dbReference>
<dbReference type="Gene3D" id="3.40.630.10">
    <property type="entry name" value="Zn peptidases"/>
    <property type="match status" value="2"/>
</dbReference>
<comment type="caution">
    <text evidence="17">The sequence shown here is derived from an EMBL/GenBank/DDBJ whole genome shotgun (WGS) entry which is preliminary data.</text>
</comment>